<name>A0ABU5ZXB7_9FLAO</name>
<dbReference type="SUPFAM" id="SSF46626">
    <property type="entry name" value="Cytochrome c"/>
    <property type="match status" value="1"/>
</dbReference>
<proteinExistence type="predicted"/>
<evidence type="ECO:0000313" key="1">
    <source>
        <dbReference type="EMBL" id="MEB3346477.1"/>
    </source>
</evidence>
<reference evidence="1 2" key="1">
    <citation type="journal article" date="2013" name="Int. J. Syst. Evol. Microbiol.">
        <title>Aquimarina gracilis sp. nov., isolated from the gut microflora of a mussel, Mytilus coruscus, and emended description of Aquimarina spongiae.</title>
        <authorList>
            <person name="Park S.C."/>
            <person name="Choe H.N."/>
            <person name="Baik K.S."/>
            <person name="Seong C.N."/>
        </authorList>
    </citation>
    <scope>NUCLEOTIDE SEQUENCE [LARGE SCALE GENOMIC DNA]</scope>
    <source>
        <strain evidence="1 2">PSC32</strain>
    </source>
</reference>
<accession>A0ABU5ZXB7</accession>
<protein>
    <submittedName>
        <fullName evidence="1">Cytochrome c</fullName>
    </submittedName>
</protein>
<dbReference type="EMBL" id="JAYKLX010000006">
    <property type="protein sequence ID" value="MEB3346477.1"/>
    <property type="molecule type" value="Genomic_DNA"/>
</dbReference>
<comment type="caution">
    <text evidence="1">The sequence shown here is derived from an EMBL/GenBank/DDBJ whole genome shotgun (WGS) entry which is preliminary data.</text>
</comment>
<organism evidence="1 2">
    <name type="scientific">Aquimarina gracilis</name>
    <dbReference type="NCBI Taxonomy" id="874422"/>
    <lineage>
        <taxon>Bacteria</taxon>
        <taxon>Pseudomonadati</taxon>
        <taxon>Bacteroidota</taxon>
        <taxon>Flavobacteriia</taxon>
        <taxon>Flavobacteriales</taxon>
        <taxon>Flavobacteriaceae</taxon>
        <taxon>Aquimarina</taxon>
    </lineage>
</organism>
<keyword evidence="2" id="KW-1185">Reference proteome</keyword>
<sequence>METLSRTKNILLPILIGIVFIACENNVEEDTTSPDGGSNGNEPCDTNISFTTSVKPIIDANCIACHNGNQFPDLRTYQGIFDNAQNVRSQVVSRRMPLNGSLTNEEIELIRCWIENGALNN</sequence>
<dbReference type="Proteomes" id="UP001327027">
    <property type="component" value="Unassembled WGS sequence"/>
</dbReference>
<dbReference type="PROSITE" id="PS51257">
    <property type="entry name" value="PROKAR_LIPOPROTEIN"/>
    <property type="match status" value="1"/>
</dbReference>
<dbReference type="RefSeq" id="WP_324180506.1">
    <property type="nucleotide sequence ID" value="NZ_BAABAW010000006.1"/>
</dbReference>
<evidence type="ECO:0000313" key="2">
    <source>
        <dbReference type="Proteomes" id="UP001327027"/>
    </source>
</evidence>
<gene>
    <name evidence="1" type="ORF">U6A24_13450</name>
</gene>
<dbReference type="InterPro" id="IPR036909">
    <property type="entry name" value="Cyt_c-like_dom_sf"/>
</dbReference>